<dbReference type="PROSITE" id="PS50157">
    <property type="entry name" value="ZINC_FINGER_C2H2_2"/>
    <property type="match status" value="1"/>
</dbReference>
<keyword evidence="2" id="KW-0175">Coiled coil</keyword>
<feature type="domain" description="C2H2-type" evidence="4">
    <location>
        <begin position="200"/>
        <end position="228"/>
    </location>
</feature>
<feature type="region of interest" description="Disordered" evidence="3">
    <location>
        <begin position="283"/>
        <end position="307"/>
    </location>
</feature>
<dbReference type="Gene3D" id="3.30.160.60">
    <property type="entry name" value="Classic Zinc Finger"/>
    <property type="match status" value="1"/>
</dbReference>
<keyword evidence="1" id="KW-0863">Zinc-finger</keyword>
<sequence length="498" mass="57347">MPQFASAAAIAAATSSQANSSNFIQLQTSGSYIQKEIESLKKNNQELQIEIEKYRTSYNECNYQMMSSNMKLNNCKEQLEQLIKEKLEYEKRYKELRNKYEEKCFTSNQTIEDRSLFCDECNFEVKSQVALFIHKLNHHFDSSAVPRHLQLSTRSFTTMPDDSIRFKYKCRCCEIDAEREFARHEIYVHIYQFHTFDVPFKCKLCFLYFTSKTYLNDHLAEKHSQHHITNLTNSIRQGKGKRKSLTQTNLDQNHSFGDEPLHQPTILVDLQLNSTLPLNIRTESMPNSELSNKRLKINSESTSNGTSKEMNELLNQLVGDTIGQDLRSQTHQLSTSQKQANECSACPSPSITTCTSSITSPSVVVNENFQQIMNELDVDSSLNCKYPGCKFVATTKNHLKFHISAHLMSKYKCPYCTFVGNRIIEIKRHILKSAKHADQHVYLCTDCDFATDCEKTFRDHYTRYHNSTADISVVIERMFANESNKVGQNMVSAFKPST</sequence>
<accession>A0A9Q0RNB1</accession>
<dbReference type="SMART" id="SM00355">
    <property type="entry name" value="ZnF_C2H2"/>
    <property type="match status" value="6"/>
</dbReference>
<evidence type="ECO:0000256" key="1">
    <source>
        <dbReference type="PROSITE-ProRule" id="PRU00042"/>
    </source>
</evidence>
<dbReference type="PROSITE" id="PS00028">
    <property type="entry name" value="ZINC_FINGER_C2H2_1"/>
    <property type="match status" value="1"/>
</dbReference>
<reference evidence="5" key="1">
    <citation type="submission" date="2022-12" db="EMBL/GenBank/DDBJ databases">
        <title>Genome assemblies of Blomia tropicalis.</title>
        <authorList>
            <person name="Cui Y."/>
        </authorList>
    </citation>
    <scope>NUCLEOTIDE SEQUENCE</scope>
    <source>
        <tissue evidence="5">Adult mites</tissue>
    </source>
</reference>
<protein>
    <recommendedName>
        <fullName evidence="4">C2H2-type domain-containing protein</fullName>
    </recommendedName>
</protein>
<gene>
    <name evidence="5" type="ORF">RDWZM_006426</name>
</gene>
<dbReference type="OMA" id="LNCKYPG"/>
<keyword evidence="1" id="KW-0479">Metal-binding</keyword>
<dbReference type="AlphaFoldDB" id="A0A9Q0RNB1"/>
<keyword evidence="1" id="KW-0862">Zinc</keyword>
<evidence type="ECO:0000313" key="6">
    <source>
        <dbReference type="Proteomes" id="UP001142055"/>
    </source>
</evidence>
<comment type="caution">
    <text evidence="5">The sequence shown here is derived from an EMBL/GenBank/DDBJ whole genome shotgun (WGS) entry which is preliminary data.</text>
</comment>
<evidence type="ECO:0000256" key="3">
    <source>
        <dbReference type="SAM" id="MobiDB-lite"/>
    </source>
</evidence>
<evidence type="ECO:0000256" key="2">
    <source>
        <dbReference type="SAM" id="Coils"/>
    </source>
</evidence>
<evidence type="ECO:0000259" key="4">
    <source>
        <dbReference type="PROSITE" id="PS50157"/>
    </source>
</evidence>
<name>A0A9Q0RNB1_BLOTA</name>
<organism evidence="5 6">
    <name type="scientific">Blomia tropicalis</name>
    <name type="common">Mite</name>
    <dbReference type="NCBI Taxonomy" id="40697"/>
    <lineage>
        <taxon>Eukaryota</taxon>
        <taxon>Metazoa</taxon>
        <taxon>Ecdysozoa</taxon>
        <taxon>Arthropoda</taxon>
        <taxon>Chelicerata</taxon>
        <taxon>Arachnida</taxon>
        <taxon>Acari</taxon>
        <taxon>Acariformes</taxon>
        <taxon>Sarcoptiformes</taxon>
        <taxon>Astigmata</taxon>
        <taxon>Glycyphagoidea</taxon>
        <taxon>Echimyopodidae</taxon>
        <taxon>Blomia</taxon>
    </lineage>
</organism>
<dbReference type="InterPro" id="IPR013087">
    <property type="entry name" value="Znf_C2H2_type"/>
</dbReference>
<keyword evidence="6" id="KW-1185">Reference proteome</keyword>
<dbReference type="GO" id="GO:0008270">
    <property type="term" value="F:zinc ion binding"/>
    <property type="evidence" value="ECO:0007669"/>
    <property type="project" value="UniProtKB-KW"/>
</dbReference>
<evidence type="ECO:0000313" key="5">
    <source>
        <dbReference type="EMBL" id="KAJ6220614.1"/>
    </source>
</evidence>
<dbReference type="Proteomes" id="UP001142055">
    <property type="component" value="Chromosome 2"/>
</dbReference>
<feature type="compositionally biased region" description="Polar residues" evidence="3">
    <location>
        <begin position="298"/>
        <end position="307"/>
    </location>
</feature>
<dbReference type="EMBL" id="JAPWDV010000002">
    <property type="protein sequence ID" value="KAJ6220614.1"/>
    <property type="molecule type" value="Genomic_DNA"/>
</dbReference>
<feature type="coiled-coil region" evidence="2">
    <location>
        <begin position="37"/>
        <end position="99"/>
    </location>
</feature>
<proteinExistence type="predicted"/>